<evidence type="ECO:0000256" key="1">
    <source>
        <dbReference type="SAM" id="SignalP"/>
    </source>
</evidence>
<protein>
    <submittedName>
        <fullName evidence="2">TolB-like protein</fullName>
    </submittedName>
</protein>
<feature type="signal peptide" evidence="1">
    <location>
        <begin position="1"/>
        <end position="22"/>
    </location>
</feature>
<keyword evidence="3" id="KW-1185">Reference proteome</keyword>
<keyword evidence="1" id="KW-0732">Signal</keyword>
<reference evidence="2 3" key="1">
    <citation type="submission" date="2022-10" db="EMBL/GenBank/DDBJ databases">
        <title>Xanthomonas sp. H13-6.</title>
        <authorList>
            <person name="Liu X."/>
            <person name="Deng Z."/>
            <person name="Jiang Y."/>
            <person name="Yu T."/>
            <person name="Ai J."/>
        </authorList>
    </citation>
    <scope>NUCLEOTIDE SEQUENCE [LARGE SCALE GENOMIC DNA]</scope>
    <source>
        <strain evidence="2 3">H13-6</strain>
    </source>
</reference>
<dbReference type="Pfam" id="PF07676">
    <property type="entry name" value="PD40"/>
    <property type="match status" value="3"/>
</dbReference>
<comment type="caution">
    <text evidence="2">The sequence shown here is derived from an EMBL/GenBank/DDBJ whole genome shotgun (WGS) entry which is preliminary data.</text>
</comment>
<sequence>MRTPSLLLALTASLLFAPTASALSEYGIEGMGVVSTPANEARATISPDGGRIVWASDRDGGAGGWDLWQATQRDGRWSDPQPLPLNTGAGEFDPFFSADGRWLYFASDRSGGQGGSDLYRAAVDADGGYGPAQSLGRGVNSRGDERAPALDLDGTTLLFASDGHGGAGGHDLFTARWNGEAFVAPTAVPGVNSAADEFDAAWLGNGRALVFARTTALLAAGGPSRLWLAQCEGGRYGEAQALALSFNGEDGQTRGPVVDAAKPSELLVTGSARAPRAGRWDIYRMRAPAASGSGDCR</sequence>
<dbReference type="EMBL" id="JAPCHY010000010">
    <property type="protein sequence ID" value="MCW4473363.1"/>
    <property type="molecule type" value="Genomic_DNA"/>
</dbReference>
<dbReference type="InterPro" id="IPR011659">
    <property type="entry name" value="WD40"/>
</dbReference>
<evidence type="ECO:0000313" key="3">
    <source>
        <dbReference type="Proteomes" id="UP001209922"/>
    </source>
</evidence>
<organism evidence="2 3">
    <name type="scientific">Xanthomonas chitinilytica</name>
    <dbReference type="NCBI Taxonomy" id="2989819"/>
    <lineage>
        <taxon>Bacteria</taxon>
        <taxon>Pseudomonadati</taxon>
        <taxon>Pseudomonadota</taxon>
        <taxon>Gammaproteobacteria</taxon>
        <taxon>Lysobacterales</taxon>
        <taxon>Lysobacteraceae</taxon>
        <taxon>Xanthomonas</taxon>
    </lineage>
</organism>
<accession>A0ABT3JY17</accession>
<feature type="chain" id="PRO_5046781915" evidence="1">
    <location>
        <begin position="23"/>
        <end position="297"/>
    </location>
</feature>
<proteinExistence type="predicted"/>
<gene>
    <name evidence="2" type="ORF">OK345_12700</name>
</gene>
<dbReference type="Proteomes" id="UP001209922">
    <property type="component" value="Unassembled WGS sequence"/>
</dbReference>
<evidence type="ECO:0000313" key="2">
    <source>
        <dbReference type="EMBL" id="MCW4473363.1"/>
    </source>
</evidence>
<dbReference type="InterPro" id="IPR011042">
    <property type="entry name" value="6-blade_b-propeller_TolB-like"/>
</dbReference>
<dbReference type="Gene3D" id="2.120.10.30">
    <property type="entry name" value="TolB, C-terminal domain"/>
    <property type="match status" value="1"/>
</dbReference>
<dbReference type="SUPFAM" id="SSF82171">
    <property type="entry name" value="DPP6 N-terminal domain-like"/>
    <property type="match status" value="1"/>
</dbReference>
<dbReference type="RefSeq" id="WP_265128346.1">
    <property type="nucleotide sequence ID" value="NZ_JAPCHY010000010.1"/>
</dbReference>
<name>A0ABT3JY17_9XANT</name>